<comment type="caution">
    <text evidence="1">The sequence shown here is derived from an EMBL/GenBank/DDBJ whole genome shotgun (WGS) entry which is preliminary data.</text>
</comment>
<sequence length="146" mass="14808">MPCPMPHCNVCDHSDKACESCKKDFGITPSGHCAICGPGCIECAVANICDKCGDGFVLVNGACHACGDKCHTCAASGAGSCDKGECEQGWTAISLPTKGSDKESYACRPCSDPGCSTCDIQGPGGCDDAEMFGPFLPDGGPGHIPP</sequence>
<keyword evidence="2" id="KW-1185">Reference proteome</keyword>
<dbReference type="AlphaFoldDB" id="A0A812IAY4"/>
<dbReference type="Proteomes" id="UP000604046">
    <property type="component" value="Unassembled WGS sequence"/>
</dbReference>
<protein>
    <submittedName>
        <fullName evidence="1">Uncharacterized protein</fullName>
    </submittedName>
</protein>
<proteinExistence type="predicted"/>
<evidence type="ECO:0000313" key="2">
    <source>
        <dbReference type="Proteomes" id="UP000604046"/>
    </source>
</evidence>
<name>A0A812IAY4_9DINO</name>
<gene>
    <name evidence="1" type="ORF">SNAT2548_LOCUS3245</name>
</gene>
<dbReference type="EMBL" id="CAJNDS010000200">
    <property type="protein sequence ID" value="CAE7026328.1"/>
    <property type="molecule type" value="Genomic_DNA"/>
</dbReference>
<reference evidence="1" key="1">
    <citation type="submission" date="2021-02" db="EMBL/GenBank/DDBJ databases">
        <authorList>
            <person name="Dougan E. K."/>
            <person name="Rhodes N."/>
            <person name="Thang M."/>
            <person name="Chan C."/>
        </authorList>
    </citation>
    <scope>NUCLEOTIDE SEQUENCE</scope>
</reference>
<organism evidence="1 2">
    <name type="scientific">Symbiodinium natans</name>
    <dbReference type="NCBI Taxonomy" id="878477"/>
    <lineage>
        <taxon>Eukaryota</taxon>
        <taxon>Sar</taxon>
        <taxon>Alveolata</taxon>
        <taxon>Dinophyceae</taxon>
        <taxon>Suessiales</taxon>
        <taxon>Symbiodiniaceae</taxon>
        <taxon>Symbiodinium</taxon>
    </lineage>
</organism>
<evidence type="ECO:0000313" key="1">
    <source>
        <dbReference type="EMBL" id="CAE7026328.1"/>
    </source>
</evidence>
<dbReference type="OrthoDB" id="409633at2759"/>
<accession>A0A812IAY4</accession>